<proteinExistence type="predicted"/>
<keyword evidence="1" id="KW-1133">Transmembrane helix</keyword>
<dbReference type="EMBL" id="JAKOGI010004714">
    <property type="protein sequence ID" value="KAJ8419628.1"/>
    <property type="molecule type" value="Genomic_DNA"/>
</dbReference>
<gene>
    <name evidence="2" type="ORF">Cgig2_032979</name>
</gene>
<sequence>MKTILRLRKASTVRGSPYTNPLPARRAAIRVLKRAAKASKSDVNVPGADATPLEEEDSAVLFSEEVSVECYAQDVVRYLTRLLTDEELKLLVAVRGQCKGLKDGNFDLPQATHNYINAEYLKGLINVVPARGTGDRTGRFCVSRFTIEMYCKLLEGRQITVPSIMSHARLNRFDVMSADMAQSFQRGLNRHCIDEHWLLLVEDLRRRRFLVYDSLVVKQAAAWTDLSTVHLALNARVEKGRVLCIGVTSAELWLLNHPPRPTQGAMKRALPEAPKNLIVVVVSAKGAYFVTVVLKQSLWSFMTTTVAHTHTALKGGPPYLHKAMDVINALVVENQELRDMLMDERNSHLWRPHKAMDVIDALIVENQELRDMLIDERNSHLWMQCKDMAVDAVVRADLARTKLALRFAVAAIILLIGILVSTWFPCIR</sequence>
<feature type="transmembrane region" description="Helical" evidence="1">
    <location>
        <begin position="403"/>
        <end position="424"/>
    </location>
</feature>
<evidence type="ECO:0000256" key="1">
    <source>
        <dbReference type="SAM" id="Phobius"/>
    </source>
</evidence>
<reference evidence="2" key="1">
    <citation type="submission" date="2022-04" db="EMBL/GenBank/DDBJ databases">
        <title>Carnegiea gigantea Genome sequencing and assembly v2.</title>
        <authorList>
            <person name="Copetti D."/>
            <person name="Sanderson M.J."/>
            <person name="Burquez A."/>
            <person name="Wojciechowski M.F."/>
        </authorList>
    </citation>
    <scope>NUCLEOTIDE SEQUENCE</scope>
    <source>
        <strain evidence="2">SGP5-SGP5p</strain>
        <tissue evidence="2">Aerial part</tissue>
    </source>
</reference>
<dbReference type="Proteomes" id="UP001153076">
    <property type="component" value="Unassembled WGS sequence"/>
</dbReference>
<comment type="caution">
    <text evidence="2">The sequence shown here is derived from an EMBL/GenBank/DDBJ whole genome shotgun (WGS) entry which is preliminary data.</text>
</comment>
<evidence type="ECO:0000313" key="3">
    <source>
        <dbReference type="Proteomes" id="UP001153076"/>
    </source>
</evidence>
<keyword evidence="1" id="KW-0812">Transmembrane</keyword>
<dbReference type="AlphaFoldDB" id="A0A9Q1JHZ5"/>
<name>A0A9Q1JHZ5_9CARY</name>
<evidence type="ECO:0000313" key="2">
    <source>
        <dbReference type="EMBL" id="KAJ8419628.1"/>
    </source>
</evidence>
<protein>
    <submittedName>
        <fullName evidence="2">Uncharacterized protein</fullName>
    </submittedName>
</protein>
<accession>A0A9Q1JHZ5</accession>
<keyword evidence="1" id="KW-0472">Membrane</keyword>
<keyword evidence="3" id="KW-1185">Reference proteome</keyword>
<dbReference type="OrthoDB" id="1251866at2759"/>
<organism evidence="2 3">
    <name type="scientific">Carnegiea gigantea</name>
    <dbReference type="NCBI Taxonomy" id="171969"/>
    <lineage>
        <taxon>Eukaryota</taxon>
        <taxon>Viridiplantae</taxon>
        <taxon>Streptophyta</taxon>
        <taxon>Embryophyta</taxon>
        <taxon>Tracheophyta</taxon>
        <taxon>Spermatophyta</taxon>
        <taxon>Magnoliopsida</taxon>
        <taxon>eudicotyledons</taxon>
        <taxon>Gunneridae</taxon>
        <taxon>Pentapetalae</taxon>
        <taxon>Caryophyllales</taxon>
        <taxon>Cactineae</taxon>
        <taxon>Cactaceae</taxon>
        <taxon>Cactoideae</taxon>
        <taxon>Echinocereeae</taxon>
        <taxon>Carnegiea</taxon>
    </lineage>
</organism>